<dbReference type="Gene3D" id="3.30.70.1470">
    <property type="entry name" value="Caspase-like"/>
    <property type="match status" value="1"/>
</dbReference>
<dbReference type="Ensembl" id="ENSCLAT00000017321.1">
    <property type="protein sequence ID" value="ENSCLAP00000017152.1"/>
    <property type="gene ID" value="ENSCLAG00000011774.1"/>
</dbReference>
<proteinExistence type="predicted"/>
<evidence type="ECO:0000313" key="1">
    <source>
        <dbReference type="Ensembl" id="ENSCLAP00000017152.1"/>
    </source>
</evidence>
<reference evidence="1" key="1">
    <citation type="submission" date="2025-08" db="UniProtKB">
        <authorList>
            <consortium name="Ensembl"/>
        </authorList>
    </citation>
    <scope>IDENTIFICATION</scope>
</reference>
<accession>A0A8C2YR47</accession>
<keyword evidence="2" id="KW-1185">Reference proteome</keyword>
<dbReference type="InterPro" id="IPR029030">
    <property type="entry name" value="Caspase-like_dom_sf"/>
</dbReference>
<dbReference type="AlphaFoldDB" id="A0A8C2YR47"/>
<dbReference type="OMA" id="ELSCCQA"/>
<organism evidence="1 2">
    <name type="scientific">Chinchilla lanigera</name>
    <name type="common">Long-tailed chinchilla</name>
    <name type="synonym">Chinchilla villidera</name>
    <dbReference type="NCBI Taxonomy" id="34839"/>
    <lineage>
        <taxon>Eukaryota</taxon>
        <taxon>Metazoa</taxon>
        <taxon>Chordata</taxon>
        <taxon>Craniata</taxon>
        <taxon>Vertebrata</taxon>
        <taxon>Euteleostomi</taxon>
        <taxon>Mammalia</taxon>
        <taxon>Eutheria</taxon>
        <taxon>Euarchontoglires</taxon>
        <taxon>Glires</taxon>
        <taxon>Rodentia</taxon>
        <taxon>Hystricomorpha</taxon>
        <taxon>Chinchillidae</taxon>
        <taxon>Chinchilla</taxon>
    </lineage>
</organism>
<protein>
    <submittedName>
        <fullName evidence="1">Uncharacterized protein</fullName>
    </submittedName>
</protein>
<dbReference type="SUPFAM" id="SSF52129">
    <property type="entry name" value="Caspase-like"/>
    <property type="match status" value="1"/>
</dbReference>
<reference evidence="1" key="2">
    <citation type="submission" date="2025-09" db="UniProtKB">
        <authorList>
            <consortium name="Ensembl"/>
        </authorList>
    </citation>
    <scope>IDENTIFICATION</scope>
</reference>
<dbReference type="Proteomes" id="UP000694398">
    <property type="component" value="Unassembled WGS sequence"/>
</dbReference>
<evidence type="ECO:0000313" key="2">
    <source>
        <dbReference type="Proteomes" id="UP000694398"/>
    </source>
</evidence>
<sequence>MAHGGPRGQLLGGDGKKVQPEALVWELSRCPALQRLSSPWYQRWLRTPPAIPSHPDVLQIHAHARGPSLILWPWLPDLGYVAYQDKKGSDFIQMLVEIVRANPGGDLLELLTEVNRGVCELDVLGPDKIRSWLLSHL</sequence>
<dbReference type="GeneTree" id="ENSGT00940000163674"/>
<name>A0A8C2YR47_CHILA</name>